<dbReference type="Proteomes" id="UP000201169">
    <property type="component" value="Chromosome"/>
</dbReference>
<evidence type="ECO:0000256" key="1">
    <source>
        <dbReference type="ARBA" id="ARBA00010458"/>
    </source>
</evidence>
<dbReference type="GO" id="GO:0009062">
    <property type="term" value="P:fatty acid catabolic process"/>
    <property type="evidence" value="ECO:0007669"/>
    <property type="project" value="TreeGrafter"/>
</dbReference>
<feature type="domain" description="HotDog ACOT-type" evidence="4">
    <location>
        <begin position="13"/>
        <end position="128"/>
    </location>
</feature>
<keyword evidence="6" id="KW-1185">Reference proteome</keyword>
<organism evidence="5 6">
    <name type="scientific">Campylobacter avium LMG 24591</name>
    <dbReference type="NCBI Taxonomy" id="522484"/>
    <lineage>
        <taxon>Bacteria</taxon>
        <taxon>Pseudomonadati</taxon>
        <taxon>Campylobacterota</taxon>
        <taxon>Epsilonproteobacteria</taxon>
        <taxon>Campylobacterales</taxon>
        <taxon>Campylobacteraceae</taxon>
        <taxon>Campylobacter</taxon>
    </lineage>
</organism>
<dbReference type="PANTHER" id="PTHR11049">
    <property type="entry name" value="ACYL COENZYME A THIOESTER HYDROLASE"/>
    <property type="match status" value="1"/>
</dbReference>
<gene>
    <name evidence="5" type="ORF">CAV_1277</name>
</gene>
<evidence type="ECO:0000313" key="5">
    <source>
        <dbReference type="EMBL" id="ASQ30902.1"/>
    </source>
</evidence>
<dbReference type="PANTHER" id="PTHR11049:SF5">
    <property type="entry name" value="ACYL-COA THIOESTER HYDROLASE YCIA"/>
    <property type="match status" value="1"/>
</dbReference>
<dbReference type="InterPro" id="IPR040170">
    <property type="entry name" value="Cytosol_ACT"/>
</dbReference>
<dbReference type="InterPro" id="IPR029069">
    <property type="entry name" value="HotDog_dom_sf"/>
</dbReference>
<evidence type="ECO:0000259" key="4">
    <source>
        <dbReference type="PROSITE" id="PS51770"/>
    </source>
</evidence>
<dbReference type="KEGG" id="cavi:CAV_1277"/>
<evidence type="ECO:0000313" key="6">
    <source>
        <dbReference type="Proteomes" id="UP000201169"/>
    </source>
</evidence>
<comment type="similarity">
    <text evidence="1">Belongs to the acyl coenzyme A hydrolase family.</text>
</comment>
<protein>
    <submittedName>
        <fullName evidence="5">Acyl-CoA hydrolase</fullName>
    </submittedName>
</protein>
<dbReference type="Gene3D" id="3.10.129.10">
    <property type="entry name" value="Hotdog Thioesterase"/>
    <property type="match status" value="1"/>
</dbReference>
<dbReference type="InterPro" id="IPR033120">
    <property type="entry name" value="HOTDOG_ACOT"/>
</dbReference>
<dbReference type="GO" id="GO:0052816">
    <property type="term" value="F:long-chain fatty acyl-CoA hydrolase activity"/>
    <property type="evidence" value="ECO:0007669"/>
    <property type="project" value="TreeGrafter"/>
</dbReference>
<reference evidence="5 6" key="1">
    <citation type="submission" date="2017-07" db="EMBL/GenBank/DDBJ databases">
        <title>Analysis of two Campylobacter avium genomes and identification of a novel hippuricase gene.</title>
        <authorList>
            <person name="Miller W.G."/>
            <person name="Chapman M.H."/>
            <person name="Yee E."/>
            <person name="Revez J."/>
            <person name="Bono J.L."/>
            <person name="Rossi M."/>
        </authorList>
    </citation>
    <scope>NUCLEOTIDE SEQUENCE [LARGE SCALE GENOMIC DNA]</scope>
    <source>
        <strain evidence="5 6">LMG 24591</strain>
    </source>
</reference>
<dbReference type="EMBL" id="CP022347">
    <property type="protein sequence ID" value="ASQ30902.1"/>
    <property type="molecule type" value="Genomic_DNA"/>
</dbReference>
<dbReference type="GO" id="GO:0006637">
    <property type="term" value="P:acyl-CoA metabolic process"/>
    <property type="evidence" value="ECO:0007669"/>
    <property type="project" value="TreeGrafter"/>
</dbReference>
<dbReference type="PROSITE" id="PS51770">
    <property type="entry name" value="HOTDOG_ACOT"/>
    <property type="match status" value="1"/>
</dbReference>
<dbReference type="GO" id="GO:0005829">
    <property type="term" value="C:cytosol"/>
    <property type="evidence" value="ECO:0007669"/>
    <property type="project" value="TreeGrafter"/>
</dbReference>
<keyword evidence="2 3" id="KW-0378">Hydrolase</keyword>
<sequence>MAAELAMKSSIKDMGEPKLKIVAMPSDTNPAGNIFGGWIMSQIDLAGSVAARELAPERTVTISMDKVIFKQPVYVGDILSCYAKVVKVGNTSITVDVEVIADRVNQEGFTMCVPVTSATLTFVSVTRDGKKKPIDEELKRLHGF</sequence>
<evidence type="ECO:0000256" key="3">
    <source>
        <dbReference type="PROSITE-ProRule" id="PRU01106"/>
    </source>
</evidence>
<dbReference type="InterPro" id="IPR006683">
    <property type="entry name" value="Thioestr_dom"/>
</dbReference>
<accession>A0A222MZB7</accession>
<name>A0A222MZB7_9BACT</name>
<proteinExistence type="inferred from homology"/>
<dbReference type="AlphaFoldDB" id="A0A222MZB7"/>
<dbReference type="CDD" id="cd03442">
    <property type="entry name" value="BFIT_BACH"/>
    <property type="match status" value="1"/>
</dbReference>
<dbReference type="Pfam" id="PF03061">
    <property type="entry name" value="4HBT"/>
    <property type="match status" value="1"/>
</dbReference>
<evidence type="ECO:0000256" key="2">
    <source>
        <dbReference type="ARBA" id="ARBA00022801"/>
    </source>
</evidence>
<dbReference type="SUPFAM" id="SSF54637">
    <property type="entry name" value="Thioesterase/thiol ester dehydrase-isomerase"/>
    <property type="match status" value="1"/>
</dbReference>